<dbReference type="CDD" id="cd17731">
    <property type="entry name" value="BRCT_TopBP1_rpt2_like"/>
    <property type="match status" value="2"/>
</dbReference>
<dbReference type="PANTHER" id="PTHR13561:SF20">
    <property type="entry name" value="DNA TOPOISOMERASE 2-BINDING PROTEIN 1"/>
    <property type="match status" value="1"/>
</dbReference>
<reference evidence="4 5" key="1">
    <citation type="submission" date="2015-08" db="EMBL/GenBank/DDBJ databases">
        <title>Next Generation Sequencing and Analysis of the Genome of Puccinia sorghi L Schw, the Causal Agent of Maize Common Rust.</title>
        <authorList>
            <person name="Rochi L."/>
            <person name="Burguener G."/>
            <person name="Darino M."/>
            <person name="Turjanski A."/>
            <person name="Kreff E."/>
            <person name="Dieguez M.J."/>
            <person name="Sacco F."/>
        </authorList>
    </citation>
    <scope>NUCLEOTIDE SEQUENCE [LARGE SCALE GENOMIC DNA]</scope>
    <source>
        <strain evidence="4 5">RO10H11247</strain>
    </source>
</reference>
<feature type="compositionally biased region" description="Basic and acidic residues" evidence="2">
    <location>
        <begin position="843"/>
        <end position="852"/>
    </location>
</feature>
<keyword evidence="1" id="KW-0677">Repeat</keyword>
<organism evidence="4 5">
    <name type="scientific">Puccinia sorghi</name>
    <dbReference type="NCBI Taxonomy" id="27349"/>
    <lineage>
        <taxon>Eukaryota</taxon>
        <taxon>Fungi</taxon>
        <taxon>Dikarya</taxon>
        <taxon>Basidiomycota</taxon>
        <taxon>Pucciniomycotina</taxon>
        <taxon>Pucciniomycetes</taxon>
        <taxon>Pucciniales</taxon>
        <taxon>Pucciniaceae</taxon>
        <taxon>Puccinia</taxon>
    </lineage>
</organism>
<dbReference type="OrthoDB" id="251770at2759"/>
<dbReference type="PROSITE" id="PS50172">
    <property type="entry name" value="BRCT"/>
    <property type="match status" value="3"/>
</dbReference>
<dbReference type="InterPro" id="IPR059215">
    <property type="entry name" value="BRCT2_TopBP1-like"/>
</dbReference>
<feature type="compositionally biased region" description="Basic residues" evidence="2">
    <location>
        <begin position="1105"/>
        <end position="1115"/>
    </location>
</feature>
<dbReference type="GO" id="GO:0007095">
    <property type="term" value="P:mitotic G2 DNA damage checkpoint signaling"/>
    <property type="evidence" value="ECO:0007669"/>
    <property type="project" value="TreeGrafter"/>
</dbReference>
<dbReference type="Proteomes" id="UP000037035">
    <property type="component" value="Unassembled WGS sequence"/>
</dbReference>
<feature type="domain" description="BRCT" evidence="3">
    <location>
        <begin position="191"/>
        <end position="291"/>
    </location>
</feature>
<evidence type="ECO:0000313" key="4">
    <source>
        <dbReference type="EMBL" id="KNZ49001.1"/>
    </source>
</evidence>
<dbReference type="InterPro" id="IPR001357">
    <property type="entry name" value="BRCT_dom"/>
</dbReference>
<feature type="region of interest" description="Disordered" evidence="2">
    <location>
        <begin position="906"/>
        <end position="962"/>
    </location>
</feature>
<evidence type="ECO:0000313" key="5">
    <source>
        <dbReference type="Proteomes" id="UP000037035"/>
    </source>
</evidence>
<gene>
    <name evidence="4" type="ORF">VP01_526g9</name>
</gene>
<feature type="domain" description="BRCT" evidence="3">
    <location>
        <begin position="688"/>
        <end position="738"/>
    </location>
</feature>
<evidence type="ECO:0000256" key="2">
    <source>
        <dbReference type="SAM" id="MobiDB-lite"/>
    </source>
</evidence>
<dbReference type="GO" id="GO:0006270">
    <property type="term" value="P:DNA replication initiation"/>
    <property type="evidence" value="ECO:0007669"/>
    <property type="project" value="TreeGrafter"/>
</dbReference>
<dbReference type="PANTHER" id="PTHR13561">
    <property type="entry name" value="DNA REPLICATION REGULATOR DPB11-RELATED"/>
    <property type="match status" value="1"/>
</dbReference>
<feature type="region of interest" description="Disordered" evidence="2">
    <location>
        <begin position="1088"/>
        <end position="1115"/>
    </location>
</feature>
<dbReference type="Pfam" id="PF12738">
    <property type="entry name" value="PTCB-BRCT"/>
    <property type="match status" value="1"/>
</dbReference>
<dbReference type="AlphaFoldDB" id="A0A0L6UKD9"/>
<dbReference type="VEuPathDB" id="FungiDB:VP01_526g9"/>
<feature type="compositionally biased region" description="Basic and acidic residues" evidence="2">
    <location>
        <begin position="906"/>
        <end position="936"/>
    </location>
</feature>
<accession>A0A0L6UKD9</accession>
<keyword evidence="5" id="KW-1185">Reference proteome</keyword>
<feature type="region of interest" description="Disordered" evidence="2">
    <location>
        <begin position="1"/>
        <end position="58"/>
    </location>
</feature>
<sequence>MAFGHKRGGTKVSGAKLKPAIPPPPVACPAPTTGKGNSRKGKEKEARPAPRLLEEEEDDQYDRTFMESIRNDRPPLTGCVVCLSGISEPVRVCASQTIAYAEKLGARIEKALTKDVTHLICDRPGSEKYNVIDHLVILVFDKRLTTSAYLHGRQVALQHSIRVMLPLWLTTLYSSFTEGEDIDLHNITKRYTMKPLQTLKLAFTGKASCSRTPFIKLAEDNGATVSIDLEIDCSHLVVLSLVPPNETDPTIFEIEKVQAARKANNIKVVWQEWLEDSVQRQGSLPEAPYLLMENVPRPGRLALPDSESANDAALDPKELARAMQGDKMETAVTRKTINSSSQNAIMASIILRQDLPIRRHPSNLSFKSADAEHHRNKLEEELPQIFQDKTTLSEQLPCSNASGNSSSVLHPFLKDITKTSGPASIVKMLQSAKSKKFGNPASSPNGTEATSHRIVPGLFRGLKISSAGCIPNHQRMIATLVTQCGGQFTELHSTSDYTVVPLINPPFIPPGSNPVGHHWVEQSLFERKIIDPDQHWSGRPVRLEPFPNPEQYTFSSCGFTSVEEHIIQQVLKKLELKYIPHPRRSEVSHFFVGPVEGSSRVDKVKSWYDKVKVDFEWLVQKCNGKRISRSVPTTSLARATRSPPESIHPQYQDNANVDIIDTPLSECVLFLTRKGSLHPNSKCLADCRKLGARVVDKLSETVTHVVHAADRTHDPLRELKWARSKNLYIVHPYWLSECKTKLIKADELAFPATYNPQRALTYCVPSSAEITMADVSCNSIPDQAITTTTPGKRQAYESSDLILEHDETFFISTPSRAPTVPMADDTLPAPIFENNFEQMEEKAADFDERPNDRPNSSHHATSPLPNIFPTSSSPSCHPIPRVDTQLGGFMEILQQRNCLVDLSGKVKEKDSRKSRKRGLEDSARGSAKKVTDESHESGPMGNGLNRTMSEFSHSSAAASQIGGGGFLERNSFEESMDVTWEDPAAKREILKAINDPTGKKISNTRRTASTARRHPPPRKASLGGGAGDPPAPNLRQVIHRDPSRTIDPNHDDPHLSKKSRPGSKNKPDLILPHDAENLQVVANDLNIKEQQQDEEEEEIVVLPPLKKRRPRLIDK</sequence>
<dbReference type="InterPro" id="IPR036420">
    <property type="entry name" value="BRCT_dom_sf"/>
</dbReference>
<dbReference type="Pfam" id="PF00533">
    <property type="entry name" value="BRCT"/>
    <property type="match status" value="2"/>
</dbReference>
<feature type="compositionally biased region" description="Polar residues" evidence="2">
    <location>
        <begin position="853"/>
        <end position="875"/>
    </location>
</feature>
<dbReference type="SUPFAM" id="SSF52113">
    <property type="entry name" value="BRCT domain"/>
    <property type="match status" value="4"/>
</dbReference>
<feature type="domain" description="BRCT" evidence="3">
    <location>
        <begin position="71"/>
        <end position="169"/>
    </location>
</feature>
<comment type="caution">
    <text evidence="4">The sequence shown here is derived from an EMBL/GenBank/DDBJ whole genome shotgun (WGS) entry which is preliminary data.</text>
</comment>
<dbReference type="SMART" id="SM00292">
    <property type="entry name" value="BRCT"/>
    <property type="match status" value="5"/>
</dbReference>
<feature type="region of interest" description="Disordered" evidence="2">
    <location>
        <begin position="990"/>
        <end position="1075"/>
    </location>
</feature>
<feature type="region of interest" description="Disordered" evidence="2">
    <location>
        <begin position="843"/>
        <end position="880"/>
    </location>
</feature>
<dbReference type="EMBL" id="LAVV01010464">
    <property type="protein sequence ID" value="KNZ49001.1"/>
    <property type="molecule type" value="Genomic_DNA"/>
</dbReference>
<dbReference type="STRING" id="27349.A0A0L6UKD9"/>
<protein>
    <recommendedName>
        <fullName evidence="3">BRCT domain-containing protein</fullName>
    </recommendedName>
</protein>
<dbReference type="GO" id="GO:0033314">
    <property type="term" value="P:mitotic DNA replication checkpoint signaling"/>
    <property type="evidence" value="ECO:0007669"/>
    <property type="project" value="TreeGrafter"/>
</dbReference>
<dbReference type="Gene3D" id="3.40.50.10190">
    <property type="entry name" value="BRCT domain"/>
    <property type="match status" value="4"/>
</dbReference>
<feature type="compositionally biased region" description="Basic and acidic residues" evidence="2">
    <location>
        <begin position="1065"/>
        <end position="1075"/>
    </location>
</feature>
<proteinExistence type="predicted"/>
<evidence type="ECO:0000259" key="3">
    <source>
        <dbReference type="PROSITE" id="PS50172"/>
    </source>
</evidence>
<evidence type="ECO:0000256" key="1">
    <source>
        <dbReference type="ARBA" id="ARBA00022737"/>
    </source>
</evidence>
<name>A0A0L6UKD9_9BASI</name>
<feature type="compositionally biased region" description="Basic and acidic residues" evidence="2">
    <location>
        <begin position="1038"/>
        <end position="1055"/>
    </location>
</feature>